<evidence type="ECO:0000259" key="3">
    <source>
        <dbReference type="Pfam" id="PF09118"/>
    </source>
</evidence>
<evidence type="ECO:0008006" key="6">
    <source>
        <dbReference type="Google" id="ProtNLM"/>
    </source>
</evidence>
<proteinExistence type="predicted"/>
<evidence type="ECO:0000256" key="1">
    <source>
        <dbReference type="ARBA" id="ARBA00022729"/>
    </source>
</evidence>
<accession>A0A835BYV4</accession>
<reference evidence="4" key="1">
    <citation type="submission" date="2020-07" db="EMBL/GenBank/DDBJ databases">
        <title>Genome sequence and genetic diversity analysis of an under-domesticated orphan crop, white fonio (Digitaria exilis).</title>
        <authorList>
            <person name="Bennetzen J.L."/>
            <person name="Chen S."/>
            <person name="Ma X."/>
            <person name="Wang X."/>
            <person name="Yssel A.E.J."/>
            <person name="Chaluvadi S.R."/>
            <person name="Johnson M."/>
            <person name="Gangashetty P."/>
            <person name="Hamidou F."/>
            <person name="Sanogo M.D."/>
            <person name="Zwaenepoel A."/>
            <person name="Wallace J."/>
            <person name="Van De Peer Y."/>
            <person name="Van Deynze A."/>
        </authorList>
    </citation>
    <scope>NUCLEOTIDE SEQUENCE</scope>
    <source>
        <tissue evidence="4">Leaves</tissue>
    </source>
</reference>
<dbReference type="PANTHER" id="PTHR32208:SF62">
    <property type="entry name" value="OXIDASE, PUTATIVE, EXPRESSED-RELATED"/>
    <property type="match status" value="1"/>
</dbReference>
<gene>
    <name evidence="4" type="ORF">HU200_025159</name>
</gene>
<keyword evidence="1" id="KW-0732">Signal</keyword>
<dbReference type="PANTHER" id="PTHR32208">
    <property type="entry name" value="SECRETED PROTEIN-RELATED"/>
    <property type="match status" value="1"/>
</dbReference>
<name>A0A835BYV4_9POAL</name>
<dbReference type="Pfam" id="PF07250">
    <property type="entry name" value="Glyoxal_oxid_N"/>
    <property type="match status" value="1"/>
</dbReference>
<dbReference type="OrthoDB" id="2019572at2759"/>
<dbReference type="InterPro" id="IPR011043">
    <property type="entry name" value="Gal_Oxase/kelch_b-propeller"/>
</dbReference>
<dbReference type="AlphaFoldDB" id="A0A835BYV4"/>
<dbReference type="Pfam" id="PF09118">
    <property type="entry name" value="GO-like_E_set"/>
    <property type="match status" value="1"/>
</dbReference>
<dbReference type="InterPro" id="IPR037293">
    <property type="entry name" value="Gal_Oxidase_central_sf"/>
</dbReference>
<dbReference type="Proteomes" id="UP000636709">
    <property type="component" value="Unassembled WGS sequence"/>
</dbReference>
<sequence length="579" mass="62507">MEQLTTSRSVRENPARQHFILLFLACAGIVVTPASAAGGGRWGLLQRSIGVSAMHMQLLHNDRVIIFDRTDFGHSNLSLPGGHCRVNPRERALPSGDCTAHSAEYDVASNSFRPLSVFTDTWCSSGTVSPDGTLVQTGGWNDGYRNARTMPACGGAGDESCDWSEKQDALGANRWYATNQILPDGRAFIVGGRRQFSYEYYPKADPSDTSVVQMPFLVQTRDPEENNLYPFVHLNIDGNLFIFANNRAILLDYKRNKVVRRYPVLADGDPRNYPSSGSSVLLPLKPNPKEAEVLVCGGAPSGSYNSTKGGARTFVPALATCGRIKITDDASPEWVIETMPSPRVMGDMILLPNGAEVAIINGAADGTAGWEAASSPNYAPVIYRPDHSPGDRFEVQTATGVARLYHSSVVLLRDGRLLVGGSNPHTYYNFSNVRFPTELGLEAFSPEYLDESNDMLRPRILVPSPTGGAAAKVTYGATLVLQFSVPASARRRRGGAGGGGIGEVSVTMVAPSFTTHSFAMNQRLLFLEVARMAAVRGRAGTYSVSVTMPATAVLAPPGYYMVFVVNGHVPSEGIWVHIQ</sequence>
<dbReference type="Gene3D" id="2.60.40.10">
    <property type="entry name" value="Immunoglobulins"/>
    <property type="match status" value="1"/>
</dbReference>
<dbReference type="EMBL" id="JACEFO010001706">
    <property type="protein sequence ID" value="KAF8718851.1"/>
    <property type="molecule type" value="Genomic_DNA"/>
</dbReference>
<organism evidence="4 5">
    <name type="scientific">Digitaria exilis</name>
    <dbReference type="NCBI Taxonomy" id="1010633"/>
    <lineage>
        <taxon>Eukaryota</taxon>
        <taxon>Viridiplantae</taxon>
        <taxon>Streptophyta</taxon>
        <taxon>Embryophyta</taxon>
        <taxon>Tracheophyta</taxon>
        <taxon>Spermatophyta</taxon>
        <taxon>Magnoliopsida</taxon>
        <taxon>Liliopsida</taxon>
        <taxon>Poales</taxon>
        <taxon>Poaceae</taxon>
        <taxon>PACMAD clade</taxon>
        <taxon>Panicoideae</taxon>
        <taxon>Panicodae</taxon>
        <taxon>Paniceae</taxon>
        <taxon>Anthephorinae</taxon>
        <taxon>Digitaria</taxon>
    </lineage>
</organism>
<evidence type="ECO:0000313" key="5">
    <source>
        <dbReference type="Proteomes" id="UP000636709"/>
    </source>
</evidence>
<dbReference type="InterPro" id="IPR009880">
    <property type="entry name" value="Glyoxal_oxidase_N"/>
</dbReference>
<evidence type="ECO:0000313" key="4">
    <source>
        <dbReference type="EMBL" id="KAF8718851.1"/>
    </source>
</evidence>
<keyword evidence="5" id="KW-1185">Reference proteome</keyword>
<dbReference type="SUPFAM" id="SSF50965">
    <property type="entry name" value="Galactose oxidase, central domain"/>
    <property type="match status" value="1"/>
</dbReference>
<dbReference type="Gene3D" id="2.130.10.80">
    <property type="entry name" value="Galactose oxidase/kelch, beta-propeller"/>
    <property type="match status" value="1"/>
</dbReference>
<feature type="domain" description="Glyoxal oxidase N-terminal" evidence="2">
    <location>
        <begin position="54"/>
        <end position="448"/>
    </location>
</feature>
<feature type="domain" description="Galactose oxidase-like Early set" evidence="3">
    <location>
        <begin position="470"/>
        <end position="578"/>
    </location>
</feature>
<evidence type="ECO:0000259" key="2">
    <source>
        <dbReference type="Pfam" id="PF07250"/>
    </source>
</evidence>
<dbReference type="InterPro" id="IPR013783">
    <property type="entry name" value="Ig-like_fold"/>
</dbReference>
<protein>
    <recommendedName>
        <fullName evidence="6">Galactose oxidase</fullName>
    </recommendedName>
</protein>
<dbReference type="InterPro" id="IPR015202">
    <property type="entry name" value="GO-like_E_set"/>
</dbReference>
<dbReference type="InterPro" id="IPR014756">
    <property type="entry name" value="Ig_E-set"/>
</dbReference>
<dbReference type="CDD" id="cd02851">
    <property type="entry name" value="E_set_GO_C"/>
    <property type="match status" value="1"/>
</dbReference>
<dbReference type="SUPFAM" id="SSF81296">
    <property type="entry name" value="E set domains"/>
    <property type="match status" value="1"/>
</dbReference>
<comment type="caution">
    <text evidence="4">The sequence shown here is derived from an EMBL/GenBank/DDBJ whole genome shotgun (WGS) entry which is preliminary data.</text>
</comment>